<accession>A0ABM1Z8R9</accession>
<dbReference type="InterPro" id="IPR036397">
    <property type="entry name" value="RNaseH_sf"/>
</dbReference>
<protein>
    <recommendedName>
        <fullName evidence="1">Integrase catalytic domain-containing protein</fullName>
    </recommendedName>
</protein>
<dbReference type="InterPro" id="IPR040676">
    <property type="entry name" value="DUF5641"/>
</dbReference>
<dbReference type="EnsemblMetazoa" id="AALFPA23_016149.R23536">
    <property type="protein sequence ID" value="AALFPA23_016149.P23536"/>
    <property type="gene ID" value="AALFPA23_016149"/>
</dbReference>
<dbReference type="GeneID" id="134289938"/>
<reference evidence="2" key="2">
    <citation type="submission" date="2025-05" db="UniProtKB">
        <authorList>
            <consortium name="EnsemblMetazoa"/>
        </authorList>
    </citation>
    <scope>IDENTIFICATION</scope>
    <source>
        <strain evidence="2">Foshan</strain>
    </source>
</reference>
<name>A0ABM1Z8R9_AEDAL</name>
<organism evidence="2 3">
    <name type="scientific">Aedes albopictus</name>
    <name type="common">Asian tiger mosquito</name>
    <name type="synonym">Stegomyia albopicta</name>
    <dbReference type="NCBI Taxonomy" id="7160"/>
    <lineage>
        <taxon>Eukaryota</taxon>
        <taxon>Metazoa</taxon>
        <taxon>Ecdysozoa</taxon>
        <taxon>Arthropoda</taxon>
        <taxon>Hexapoda</taxon>
        <taxon>Insecta</taxon>
        <taxon>Pterygota</taxon>
        <taxon>Neoptera</taxon>
        <taxon>Endopterygota</taxon>
        <taxon>Diptera</taxon>
        <taxon>Nematocera</taxon>
        <taxon>Culicoidea</taxon>
        <taxon>Culicidae</taxon>
        <taxon>Culicinae</taxon>
        <taxon>Aedini</taxon>
        <taxon>Aedes</taxon>
        <taxon>Stegomyia</taxon>
    </lineage>
</organism>
<dbReference type="Gene3D" id="3.30.420.10">
    <property type="entry name" value="Ribonuclease H-like superfamily/Ribonuclease H"/>
    <property type="match status" value="1"/>
</dbReference>
<evidence type="ECO:0000313" key="3">
    <source>
        <dbReference type="Proteomes" id="UP000069940"/>
    </source>
</evidence>
<proteinExistence type="predicted"/>
<sequence>MADLPPVRVSPALPFLNAGVDFCGPFYLRPPTRKAAPVKSFVAVFVCLSTKAVHLELVGNLSADSFIASLKRFAARRGVPQTIYCDNATNFVGARRILNEFLNLFRTQQNRLDLERQCSAEGIQFSFIPPRSPHFGGIWEAAVKSLKTHLRRTLANAMVTPEQFHTVLTQTEALLNSRPLTQLSNSPEDLDVLTPGHFLVHRPLTAIPEPSYEEVPCNRLSQWQMTQEFVRRLWKQWSTEYLSGLQQRTRWTHERNNIRVGTMVLVRDDNLPPQKWRFGRVIETFPGNDGLIRVVNIRTKDGIFKRAITRVCVLPIPDNLPEDQEAA</sequence>
<evidence type="ECO:0000259" key="1">
    <source>
        <dbReference type="PROSITE" id="PS50994"/>
    </source>
</evidence>
<keyword evidence="3" id="KW-1185">Reference proteome</keyword>
<dbReference type="PANTHER" id="PTHR47331:SF1">
    <property type="entry name" value="GAG-LIKE PROTEIN"/>
    <property type="match status" value="1"/>
</dbReference>
<feature type="domain" description="Integrase catalytic" evidence="1">
    <location>
        <begin position="10"/>
        <end position="203"/>
    </location>
</feature>
<dbReference type="SUPFAM" id="SSF53098">
    <property type="entry name" value="Ribonuclease H-like"/>
    <property type="match status" value="1"/>
</dbReference>
<reference evidence="3" key="1">
    <citation type="journal article" date="2015" name="Proc. Natl. Acad. Sci. U.S.A.">
        <title>Genome sequence of the Asian Tiger mosquito, Aedes albopictus, reveals insights into its biology, genetics, and evolution.</title>
        <authorList>
            <person name="Chen X.G."/>
            <person name="Jiang X."/>
            <person name="Gu J."/>
            <person name="Xu M."/>
            <person name="Wu Y."/>
            <person name="Deng Y."/>
            <person name="Zhang C."/>
            <person name="Bonizzoni M."/>
            <person name="Dermauw W."/>
            <person name="Vontas J."/>
            <person name="Armbruster P."/>
            <person name="Huang X."/>
            <person name="Yang Y."/>
            <person name="Zhang H."/>
            <person name="He W."/>
            <person name="Peng H."/>
            <person name="Liu Y."/>
            <person name="Wu K."/>
            <person name="Chen J."/>
            <person name="Lirakis M."/>
            <person name="Topalis P."/>
            <person name="Van Leeuwen T."/>
            <person name="Hall A.B."/>
            <person name="Jiang X."/>
            <person name="Thorpe C."/>
            <person name="Mueller R.L."/>
            <person name="Sun C."/>
            <person name="Waterhouse R.M."/>
            <person name="Yan G."/>
            <person name="Tu Z.J."/>
            <person name="Fang X."/>
            <person name="James A.A."/>
        </authorList>
    </citation>
    <scope>NUCLEOTIDE SEQUENCE [LARGE SCALE GENOMIC DNA]</scope>
    <source>
        <strain evidence="3">Foshan</strain>
    </source>
</reference>
<dbReference type="InterPro" id="IPR001584">
    <property type="entry name" value="Integrase_cat-core"/>
</dbReference>
<dbReference type="Proteomes" id="UP000069940">
    <property type="component" value="Unassembled WGS sequence"/>
</dbReference>
<dbReference type="PANTHER" id="PTHR47331">
    <property type="entry name" value="PHD-TYPE DOMAIN-CONTAINING PROTEIN"/>
    <property type="match status" value="1"/>
</dbReference>
<dbReference type="Pfam" id="PF18701">
    <property type="entry name" value="DUF5641"/>
    <property type="match status" value="1"/>
</dbReference>
<dbReference type="RefSeq" id="XP_062712761.1">
    <property type="nucleotide sequence ID" value="XM_062856777.1"/>
</dbReference>
<dbReference type="InterPro" id="IPR012337">
    <property type="entry name" value="RNaseH-like_sf"/>
</dbReference>
<evidence type="ECO:0000313" key="2">
    <source>
        <dbReference type="EnsemblMetazoa" id="AALFPA23_016149.P23536"/>
    </source>
</evidence>
<dbReference type="PROSITE" id="PS50994">
    <property type="entry name" value="INTEGRASE"/>
    <property type="match status" value="1"/>
</dbReference>